<evidence type="ECO:0000313" key="3">
    <source>
        <dbReference type="Proteomes" id="UP001383192"/>
    </source>
</evidence>
<dbReference type="Proteomes" id="UP001383192">
    <property type="component" value="Unassembled WGS sequence"/>
</dbReference>
<organism evidence="2 3">
    <name type="scientific">Paramarasmius palmivorus</name>
    <dbReference type="NCBI Taxonomy" id="297713"/>
    <lineage>
        <taxon>Eukaryota</taxon>
        <taxon>Fungi</taxon>
        <taxon>Dikarya</taxon>
        <taxon>Basidiomycota</taxon>
        <taxon>Agaricomycotina</taxon>
        <taxon>Agaricomycetes</taxon>
        <taxon>Agaricomycetidae</taxon>
        <taxon>Agaricales</taxon>
        <taxon>Marasmiineae</taxon>
        <taxon>Marasmiaceae</taxon>
        <taxon>Paramarasmius</taxon>
    </lineage>
</organism>
<feature type="region of interest" description="Disordered" evidence="1">
    <location>
        <begin position="1"/>
        <end position="84"/>
    </location>
</feature>
<dbReference type="AlphaFoldDB" id="A0AAW0AVR4"/>
<proteinExistence type="predicted"/>
<reference evidence="2 3" key="1">
    <citation type="submission" date="2024-01" db="EMBL/GenBank/DDBJ databases">
        <title>A draft genome for a cacao thread blight-causing isolate of Paramarasmius palmivorus.</title>
        <authorList>
            <person name="Baruah I.K."/>
            <person name="Bukari Y."/>
            <person name="Amoako-Attah I."/>
            <person name="Meinhardt L.W."/>
            <person name="Bailey B.A."/>
            <person name="Cohen S.P."/>
        </authorList>
    </citation>
    <scope>NUCLEOTIDE SEQUENCE [LARGE SCALE GENOMIC DNA]</scope>
    <source>
        <strain evidence="2 3">GH-12</strain>
    </source>
</reference>
<evidence type="ECO:0000256" key="1">
    <source>
        <dbReference type="SAM" id="MobiDB-lite"/>
    </source>
</evidence>
<name>A0AAW0AVR4_9AGAR</name>
<comment type="caution">
    <text evidence="2">The sequence shown here is derived from an EMBL/GenBank/DDBJ whole genome shotgun (WGS) entry which is preliminary data.</text>
</comment>
<gene>
    <name evidence="2" type="ORF">VNI00_018962</name>
</gene>
<sequence length="213" mass="24565">MPWAKVPKSVATKRKENREKSARHYARHRDDILARKKAAREQKAKQADGNRSDGRTRGGVKDSAGTGHMQAPHSSRGIESQERRLQNALTKHTEGDPVSFLDRLYHRYISHRVTALLEARQVLESAESQINTLIKYCYEAEAEVLQRRGANEEYRRVQSFSKRVKCILDCIVDMEMFALDPDEDLERAYLERRLQFQKTPTQGWLNGTVSIPE</sequence>
<dbReference type="EMBL" id="JAYKXP010000295">
    <property type="protein sequence ID" value="KAK7016197.1"/>
    <property type="molecule type" value="Genomic_DNA"/>
</dbReference>
<evidence type="ECO:0000313" key="2">
    <source>
        <dbReference type="EMBL" id="KAK7016197.1"/>
    </source>
</evidence>
<accession>A0AAW0AVR4</accession>
<feature type="compositionally biased region" description="Basic and acidic residues" evidence="1">
    <location>
        <begin position="13"/>
        <end position="60"/>
    </location>
</feature>
<protein>
    <submittedName>
        <fullName evidence="2">Uncharacterized protein</fullName>
    </submittedName>
</protein>
<keyword evidence="3" id="KW-1185">Reference proteome</keyword>